<dbReference type="Proteomes" id="UP001163603">
    <property type="component" value="Chromosome 1"/>
</dbReference>
<sequence>MAVVFEGFSIREYAAKMRSVDVVKCWPFSGGTDEIISKEDISPLLPPITVTKFRWWSHELDLLRSSNNSNSSGVENAEAKEENKLVEEEEEKLDMVCPICRVFTAATVNAVNAHIDSCLVQASREDRRQMRLAIKAKSRPPKKRSIVEIFAESRQIDKVDVDDDNLDEEDGQLHELDCTSAEFNFKIEKKKKNKMKKVKIVNKLTKKKKLKKKSLRNRLITNKEMCAHEKLPLIGYADDPLTGKLNF</sequence>
<keyword evidence="2" id="KW-1185">Reference proteome</keyword>
<protein>
    <submittedName>
        <fullName evidence="1">Uncharacterized protein</fullName>
    </submittedName>
</protein>
<gene>
    <name evidence="1" type="ORF">Pint_01450</name>
</gene>
<organism evidence="1 2">
    <name type="scientific">Pistacia integerrima</name>
    <dbReference type="NCBI Taxonomy" id="434235"/>
    <lineage>
        <taxon>Eukaryota</taxon>
        <taxon>Viridiplantae</taxon>
        <taxon>Streptophyta</taxon>
        <taxon>Embryophyta</taxon>
        <taxon>Tracheophyta</taxon>
        <taxon>Spermatophyta</taxon>
        <taxon>Magnoliopsida</taxon>
        <taxon>eudicotyledons</taxon>
        <taxon>Gunneridae</taxon>
        <taxon>Pentapetalae</taxon>
        <taxon>rosids</taxon>
        <taxon>malvids</taxon>
        <taxon>Sapindales</taxon>
        <taxon>Anacardiaceae</taxon>
        <taxon>Pistacia</taxon>
    </lineage>
</organism>
<name>A0ACC0ZDQ5_9ROSI</name>
<comment type="caution">
    <text evidence="1">The sequence shown here is derived from an EMBL/GenBank/DDBJ whole genome shotgun (WGS) entry which is preliminary data.</text>
</comment>
<evidence type="ECO:0000313" key="1">
    <source>
        <dbReference type="EMBL" id="KAJ0051310.1"/>
    </source>
</evidence>
<dbReference type="EMBL" id="CM047736">
    <property type="protein sequence ID" value="KAJ0051310.1"/>
    <property type="molecule type" value="Genomic_DNA"/>
</dbReference>
<evidence type="ECO:0000313" key="2">
    <source>
        <dbReference type="Proteomes" id="UP001163603"/>
    </source>
</evidence>
<proteinExistence type="predicted"/>
<accession>A0ACC0ZDQ5</accession>
<reference evidence="2" key="1">
    <citation type="journal article" date="2023" name="G3 (Bethesda)">
        <title>Genome assembly and association tests identify interacting loci associated with vigor, precocity, and sex in interspecific pistachio rootstocks.</title>
        <authorList>
            <person name="Palmer W."/>
            <person name="Jacygrad E."/>
            <person name="Sagayaradj S."/>
            <person name="Cavanaugh K."/>
            <person name="Han R."/>
            <person name="Bertier L."/>
            <person name="Beede B."/>
            <person name="Kafkas S."/>
            <person name="Golino D."/>
            <person name="Preece J."/>
            <person name="Michelmore R."/>
        </authorList>
    </citation>
    <scope>NUCLEOTIDE SEQUENCE [LARGE SCALE GENOMIC DNA]</scope>
</reference>